<dbReference type="PANTHER" id="PTHR46524">
    <property type="entry name" value="CW-TYPE ZINC FINGER"/>
    <property type="match status" value="1"/>
</dbReference>
<comment type="caution">
    <text evidence="2">The sequence shown here is derived from an EMBL/GenBank/DDBJ whole genome shotgun (WGS) entry which is preliminary data.</text>
</comment>
<name>A0AAE1T1T8_9SOLA</name>
<protein>
    <recommendedName>
        <fullName evidence="1">CWZF3/5/7 THD domain-containing protein</fullName>
    </recommendedName>
</protein>
<dbReference type="AlphaFoldDB" id="A0AAE1T1T8"/>
<reference evidence="2" key="1">
    <citation type="submission" date="2023-12" db="EMBL/GenBank/DDBJ databases">
        <title>Genome assembly of Anisodus tanguticus.</title>
        <authorList>
            <person name="Wang Y.-J."/>
        </authorList>
    </citation>
    <scope>NUCLEOTIDE SEQUENCE</scope>
    <source>
        <strain evidence="2">KB-2021</strain>
        <tissue evidence="2">Leaf</tissue>
    </source>
</reference>
<dbReference type="Pfam" id="PF24756">
    <property type="entry name" value="THD_CWZF3-5-7"/>
    <property type="match status" value="1"/>
</dbReference>
<dbReference type="PANTHER" id="PTHR46524:SF12">
    <property type="entry name" value="CW-TYPE DOMAIN-CONTAINING PROTEIN"/>
    <property type="match status" value="1"/>
</dbReference>
<dbReference type="InterPro" id="IPR056406">
    <property type="entry name" value="THD_CWZF3/5/7"/>
</dbReference>
<evidence type="ECO:0000259" key="1">
    <source>
        <dbReference type="Pfam" id="PF24756"/>
    </source>
</evidence>
<accession>A0AAE1T1T8</accession>
<evidence type="ECO:0000313" key="2">
    <source>
        <dbReference type="EMBL" id="KAK4379981.1"/>
    </source>
</evidence>
<proteinExistence type="predicted"/>
<keyword evidence="3" id="KW-1185">Reference proteome</keyword>
<sequence length="64" mass="7125">MEASRKAQNAFAAATKLEEAERKDTIISVKRVIDFSFQDVEELIRLVKQAIEAINRNGFGGSRG</sequence>
<dbReference type="Proteomes" id="UP001291623">
    <property type="component" value="Unassembled WGS sequence"/>
</dbReference>
<feature type="domain" description="CWZF3/5/7 THD" evidence="1">
    <location>
        <begin position="2"/>
        <end position="55"/>
    </location>
</feature>
<gene>
    <name evidence="2" type="ORF">RND71_001843</name>
</gene>
<evidence type="ECO:0000313" key="3">
    <source>
        <dbReference type="Proteomes" id="UP001291623"/>
    </source>
</evidence>
<dbReference type="InterPro" id="IPR055300">
    <property type="entry name" value="CWZF3/5/7"/>
</dbReference>
<dbReference type="EMBL" id="JAVYJV010000001">
    <property type="protein sequence ID" value="KAK4379981.1"/>
    <property type="molecule type" value="Genomic_DNA"/>
</dbReference>
<organism evidence="2 3">
    <name type="scientific">Anisodus tanguticus</name>
    <dbReference type="NCBI Taxonomy" id="243964"/>
    <lineage>
        <taxon>Eukaryota</taxon>
        <taxon>Viridiplantae</taxon>
        <taxon>Streptophyta</taxon>
        <taxon>Embryophyta</taxon>
        <taxon>Tracheophyta</taxon>
        <taxon>Spermatophyta</taxon>
        <taxon>Magnoliopsida</taxon>
        <taxon>eudicotyledons</taxon>
        <taxon>Gunneridae</taxon>
        <taxon>Pentapetalae</taxon>
        <taxon>asterids</taxon>
        <taxon>lamiids</taxon>
        <taxon>Solanales</taxon>
        <taxon>Solanaceae</taxon>
        <taxon>Solanoideae</taxon>
        <taxon>Hyoscyameae</taxon>
        <taxon>Anisodus</taxon>
    </lineage>
</organism>